<name>A0ABU4PYK3_9GAMM</name>
<evidence type="ECO:0000256" key="1">
    <source>
        <dbReference type="SAM" id="SignalP"/>
    </source>
</evidence>
<organism evidence="2 3">
    <name type="scientific">Ectopseudomonas alcaliphila</name>
    <dbReference type="NCBI Taxonomy" id="101564"/>
    <lineage>
        <taxon>Bacteria</taxon>
        <taxon>Pseudomonadati</taxon>
        <taxon>Pseudomonadota</taxon>
        <taxon>Gammaproteobacteria</taxon>
        <taxon>Pseudomonadales</taxon>
        <taxon>Pseudomonadaceae</taxon>
        <taxon>Ectopseudomonas</taxon>
    </lineage>
</organism>
<feature type="signal peptide" evidence="1">
    <location>
        <begin position="1"/>
        <end position="22"/>
    </location>
</feature>
<dbReference type="RefSeq" id="WP_139202870.1">
    <property type="nucleotide sequence ID" value="NZ_CBCSET010000001.1"/>
</dbReference>
<protein>
    <submittedName>
        <fullName evidence="2">Uncharacterized protein</fullName>
    </submittedName>
</protein>
<reference evidence="2 3" key="1">
    <citation type="submission" date="2023-11" db="EMBL/GenBank/DDBJ databases">
        <title>MicrobeMod: A computational toolkit for identifying prokaryotic methylation and restriction-modification with nanopore sequencing.</title>
        <authorList>
            <person name="Crits-Christoph A."/>
            <person name="Kang S.C."/>
            <person name="Lee H."/>
            <person name="Ostrov N."/>
        </authorList>
    </citation>
    <scope>NUCLEOTIDE SEQUENCE [LARGE SCALE GENOMIC DNA]</scope>
    <source>
        <strain evidence="2 3">ATCC BAA-571</strain>
    </source>
</reference>
<accession>A0ABU4PYK3</accession>
<gene>
    <name evidence="2" type="ORF">SIM71_06705</name>
</gene>
<sequence>MKAAVTALAAFMAISTCMTAMAAPRQETGYYTSERREGLKTYKSQKRFNWMTENNQIIFSTVCMNERSGSIEYRECRKRAKEYFKRKCNVSDDRFCHASRNFNPL</sequence>
<dbReference type="EMBL" id="JAWXXP010000001">
    <property type="protein sequence ID" value="MDX5991740.1"/>
    <property type="molecule type" value="Genomic_DNA"/>
</dbReference>
<evidence type="ECO:0000313" key="3">
    <source>
        <dbReference type="Proteomes" id="UP001278050"/>
    </source>
</evidence>
<keyword evidence="3" id="KW-1185">Reference proteome</keyword>
<comment type="caution">
    <text evidence="2">The sequence shown here is derived from an EMBL/GenBank/DDBJ whole genome shotgun (WGS) entry which is preliminary data.</text>
</comment>
<feature type="chain" id="PRO_5045451067" evidence="1">
    <location>
        <begin position="23"/>
        <end position="105"/>
    </location>
</feature>
<evidence type="ECO:0000313" key="2">
    <source>
        <dbReference type="EMBL" id="MDX5991740.1"/>
    </source>
</evidence>
<dbReference type="Proteomes" id="UP001278050">
    <property type="component" value="Unassembled WGS sequence"/>
</dbReference>
<keyword evidence="1" id="KW-0732">Signal</keyword>
<proteinExistence type="predicted"/>